<evidence type="ECO:0000313" key="2">
    <source>
        <dbReference type="EMBL" id="SMN22760.1"/>
    </source>
</evidence>
<dbReference type="SUPFAM" id="SSF50129">
    <property type="entry name" value="GroES-like"/>
    <property type="match status" value="1"/>
</dbReference>
<dbReference type="InterPro" id="IPR047122">
    <property type="entry name" value="Trans-enoyl_RdTase-like"/>
</dbReference>
<name>A0A1X7RBB7_9SACH</name>
<dbReference type="InterPro" id="IPR020843">
    <property type="entry name" value="ER"/>
</dbReference>
<dbReference type="InterPro" id="IPR013149">
    <property type="entry name" value="ADH-like_C"/>
</dbReference>
<reference evidence="2 3" key="1">
    <citation type="submission" date="2017-04" db="EMBL/GenBank/DDBJ databases">
        <authorList>
            <person name="Afonso C.L."/>
            <person name="Miller P.J."/>
            <person name="Scott M.A."/>
            <person name="Spackman E."/>
            <person name="Goraichik I."/>
            <person name="Dimitrov K.M."/>
            <person name="Suarez D.L."/>
            <person name="Swayne D.E."/>
        </authorList>
    </citation>
    <scope>NUCLEOTIDE SEQUENCE [LARGE SCALE GENOMIC DNA]</scope>
</reference>
<gene>
    <name evidence="2" type="ORF">KASA_0F01804G</name>
</gene>
<dbReference type="PANTHER" id="PTHR45348:SF2">
    <property type="entry name" value="ZINC-TYPE ALCOHOL DEHYDROGENASE-LIKE PROTEIN C2E1P3.01"/>
    <property type="match status" value="1"/>
</dbReference>
<proteinExistence type="predicted"/>
<dbReference type="Gene3D" id="3.90.180.10">
    <property type="entry name" value="Medium-chain alcohol dehydrogenases, catalytic domain"/>
    <property type="match status" value="1"/>
</dbReference>
<dbReference type="OrthoDB" id="48317at2759"/>
<accession>A0A1X7RBB7</accession>
<dbReference type="Gene3D" id="3.40.50.720">
    <property type="entry name" value="NAD(P)-binding Rossmann-like Domain"/>
    <property type="match status" value="1"/>
</dbReference>
<dbReference type="GO" id="GO:0016651">
    <property type="term" value="F:oxidoreductase activity, acting on NAD(P)H"/>
    <property type="evidence" value="ECO:0007669"/>
    <property type="project" value="InterPro"/>
</dbReference>
<keyword evidence="3" id="KW-1185">Reference proteome</keyword>
<dbReference type="EMBL" id="FXLY01000013">
    <property type="protein sequence ID" value="SMN22760.1"/>
    <property type="molecule type" value="Genomic_DNA"/>
</dbReference>
<protein>
    <submittedName>
        <fullName evidence="2">Similar to Saccharomyces cerevisiae YLR460C Member of the quinone oxidoreductase family, up-regulated in response to the fungicide mancozeb</fullName>
    </submittedName>
</protein>
<evidence type="ECO:0000313" key="3">
    <source>
        <dbReference type="Proteomes" id="UP000196158"/>
    </source>
</evidence>
<organism evidence="2 3">
    <name type="scientific">Maudiozyma saulgeensis</name>
    <dbReference type="NCBI Taxonomy" id="1789683"/>
    <lineage>
        <taxon>Eukaryota</taxon>
        <taxon>Fungi</taxon>
        <taxon>Dikarya</taxon>
        <taxon>Ascomycota</taxon>
        <taxon>Saccharomycotina</taxon>
        <taxon>Saccharomycetes</taxon>
        <taxon>Saccharomycetales</taxon>
        <taxon>Saccharomycetaceae</taxon>
        <taxon>Maudiozyma</taxon>
    </lineage>
</organism>
<dbReference type="SMART" id="SM00829">
    <property type="entry name" value="PKS_ER"/>
    <property type="match status" value="1"/>
</dbReference>
<dbReference type="InterPro" id="IPR011032">
    <property type="entry name" value="GroES-like_sf"/>
</dbReference>
<dbReference type="InterPro" id="IPR036291">
    <property type="entry name" value="NAD(P)-bd_dom_sf"/>
</dbReference>
<dbReference type="Pfam" id="PF08240">
    <property type="entry name" value="ADH_N"/>
    <property type="match status" value="1"/>
</dbReference>
<dbReference type="AlphaFoldDB" id="A0A1X7RBB7"/>
<sequence length="375" mass="41060">MSLPTSMNAVVIKGTTAVLKTDVPLPKLRDGNLLLKTMAVAGNPVDWKSVHLKFGSEGSIVGCDAVGQIVKLGSNVNSNEFHVGEYVYGYIHGAALLAPDNGAFAEYVALDSKLAFKANHDIKFSGKEFIPEGAVTTFEGAATIPCSWLTAGGSLFYHMGLDLEWEPKSPQKKFPVLVWGGSTALGYALIQLLKKFNASADIIVVASKKNELQLRANGATDVFDYHDSDVIKQITERYDNIQYLFDCVSTQETLNQVYRCADSKNDAIVLNYMDMDINSIGFEFKRANVKIDGNILYLALGSRVAFGEKVLQPNLPYRKVIIDFIKTVNPKLNNGELQHIPVKVYESGLRSTIQIMKDIQDGKNSGGIKLVATLN</sequence>
<evidence type="ECO:0000259" key="1">
    <source>
        <dbReference type="SMART" id="SM00829"/>
    </source>
</evidence>
<dbReference type="InterPro" id="IPR013154">
    <property type="entry name" value="ADH-like_N"/>
</dbReference>
<dbReference type="PANTHER" id="PTHR45348">
    <property type="entry name" value="HYPOTHETICAL OXIDOREDUCTASE (EUROFUNG)"/>
    <property type="match status" value="1"/>
</dbReference>
<dbReference type="CDD" id="cd08249">
    <property type="entry name" value="enoyl_reductase_like"/>
    <property type="match status" value="1"/>
</dbReference>
<dbReference type="STRING" id="1789683.A0A1X7RBB7"/>
<dbReference type="SUPFAM" id="SSF51735">
    <property type="entry name" value="NAD(P)-binding Rossmann-fold domains"/>
    <property type="match status" value="1"/>
</dbReference>
<feature type="domain" description="Enoyl reductase (ER)" evidence="1">
    <location>
        <begin position="14"/>
        <end position="372"/>
    </location>
</feature>
<dbReference type="Proteomes" id="UP000196158">
    <property type="component" value="Unassembled WGS sequence"/>
</dbReference>
<dbReference type="Pfam" id="PF00107">
    <property type="entry name" value="ADH_zinc_N"/>
    <property type="match status" value="1"/>
</dbReference>